<gene>
    <name evidence="1" type="ORF">NCTC9836_02032</name>
</gene>
<name>A0A381J901_9CLOT</name>
<dbReference type="Proteomes" id="UP000254664">
    <property type="component" value="Unassembled WGS sequence"/>
</dbReference>
<organism evidence="1 2">
    <name type="scientific">Clostridium putrefaciens</name>
    <dbReference type="NCBI Taxonomy" id="99675"/>
    <lineage>
        <taxon>Bacteria</taxon>
        <taxon>Bacillati</taxon>
        <taxon>Bacillota</taxon>
        <taxon>Clostridia</taxon>
        <taxon>Eubacteriales</taxon>
        <taxon>Clostridiaceae</taxon>
        <taxon>Clostridium</taxon>
    </lineage>
</organism>
<keyword evidence="2" id="KW-1185">Reference proteome</keyword>
<accession>A0A381J901</accession>
<reference evidence="1 2" key="1">
    <citation type="submission" date="2018-06" db="EMBL/GenBank/DDBJ databases">
        <authorList>
            <consortium name="Pathogen Informatics"/>
            <person name="Doyle S."/>
        </authorList>
    </citation>
    <scope>NUCLEOTIDE SEQUENCE [LARGE SCALE GENOMIC DNA]</scope>
    <source>
        <strain evidence="1 2">NCTC9836</strain>
    </source>
</reference>
<protein>
    <submittedName>
        <fullName evidence="1">Phage-like protein</fullName>
    </submittedName>
</protein>
<dbReference type="AlphaFoldDB" id="A0A381J901"/>
<proteinExistence type="predicted"/>
<dbReference type="EMBL" id="UFWZ01000001">
    <property type="protein sequence ID" value="SUY47691.1"/>
    <property type="molecule type" value="Genomic_DNA"/>
</dbReference>
<sequence>MYRETISFNKDLINNNVIKLNKKKPISNIRGIATVELYDLETGNKVYHAETENLINGSVMNLMFFDFFYRRLMVGGDIQKGYVSFPFRKICLTDYGGIENVDEKLMKGKVIGWCDKNDTYAGDDAYQGTINLSESYCNPEKDGKIKIHFVFDFPTHASNGTFQTIYWCRDNGNRELYAINVNGTGSDSTIDKRHTVIRSLKSITYNCSDYDNIGYCLYLTTNSSVEYRTFKSFFLDSCANNQAEDNYFYKDDGSKMLKNDFKINGISADSKYLYLYNIKNDGIDIYVFQKDGSWVEKISKSASSYKDASGLIPTIESFKVIDGVPYMTVSYYIKGVYVSHFLKLNANYDIETDYTIDTPSGEGTMWSINILGKTKEYWIFSDNNKYLHFYDNSLKPIINGILAKRSMPSAEYAIYFFSKSHNYGYCFGYTSGSYSDYYYCYIFGLSLIGAQTLLAAPVTKTPTNTMKIQYDFIIDNILDGIF</sequence>
<evidence type="ECO:0000313" key="2">
    <source>
        <dbReference type="Proteomes" id="UP000254664"/>
    </source>
</evidence>
<dbReference type="RefSeq" id="WP_115641619.1">
    <property type="nucleotide sequence ID" value="NZ_UFWZ01000001.1"/>
</dbReference>
<dbReference type="OrthoDB" id="1875136at2"/>
<evidence type="ECO:0000313" key="1">
    <source>
        <dbReference type="EMBL" id="SUY47691.1"/>
    </source>
</evidence>